<evidence type="ECO:0000256" key="2">
    <source>
        <dbReference type="ARBA" id="ARBA00005982"/>
    </source>
</evidence>
<evidence type="ECO:0000313" key="9">
    <source>
        <dbReference type="Proteomes" id="UP000290289"/>
    </source>
</evidence>
<gene>
    <name evidence="8" type="ORF">DVH24_001632</name>
</gene>
<accession>A0A498I4M6</accession>
<keyword evidence="3 6" id="KW-0812">Transmembrane</keyword>
<keyword evidence="9" id="KW-1185">Reference proteome</keyword>
<dbReference type="GO" id="GO:0016020">
    <property type="term" value="C:membrane"/>
    <property type="evidence" value="ECO:0007669"/>
    <property type="project" value="UniProtKB-SubCell"/>
</dbReference>
<evidence type="ECO:0000256" key="3">
    <source>
        <dbReference type="ARBA" id="ARBA00022692"/>
    </source>
</evidence>
<evidence type="ECO:0000313" key="8">
    <source>
        <dbReference type="EMBL" id="RXH76053.1"/>
    </source>
</evidence>
<comment type="similarity">
    <text evidence="2">Belongs to the major facilitator superfamily. Proton-dependent oligopeptide transporter (POT/PTR) (TC 2.A.17) family.</text>
</comment>
<proteinExistence type="inferred from homology"/>
<organism evidence="8 9">
    <name type="scientific">Malus domestica</name>
    <name type="common">Apple</name>
    <name type="synonym">Pyrus malus</name>
    <dbReference type="NCBI Taxonomy" id="3750"/>
    <lineage>
        <taxon>Eukaryota</taxon>
        <taxon>Viridiplantae</taxon>
        <taxon>Streptophyta</taxon>
        <taxon>Embryophyta</taxon>
        <taxon>Tracheophyta</taxon>
        <taxon>Spermatophyta</taxon>
        <taxon>Magnoliopsida</taxon>
        <taxon>eudicotyledons</taxon>
        <taxon>Gunneridae</taxon>
        <taxon>Pentapetalae</taxon>
        <taxon>rosids</taxon>
        <taxon>fabids</taxon>
        <taxon>Rosales</taxon>
        <taxon>Rosaceae</taxon>
        <taxon>Amygdaloideae</taxon>
        <taxon>Maleae</taxon>
        <taxon>Malus</taxon>
    </lineage>
</organism>
<keyword evidence="4 6" id="KW-1133">Transmembrane helix</keyword>
<feature type="transmembrane region" description="Helical" evidence="6">
    <location>
        <begin position="42"/>
        <end position="65"/>
    </location>
</feature>
<reference evidence="8 9" key="1">
    <citation type="submission" date="2018-10" db="EMBL/GenBank/DDBJ databases">
        <title>A high-quality apple genome assembly.</title>
        <authorList>
            <person name="Hu J."/>
        </authorList>
    </citation>
    <scope>NUCLEOTIDE SEQUENCE [LARGE SCALE GENOMIC DNA]</scope>
    <source>
        <strain evidence="9">cv. HFTH1</strain>
        <tissue evidence="8">Young leaf</tissue>
    </source>
</reference>
<keyword evidence="5 6" id="KW-0472">Membrane</keyword>
<dbReference type="EMBL" id="RDQH01000340">
    <property type="protein sequence ID" value="RXH76053.1"/>
    <property type="molecule type" value="Genomic_DNA"/>
</dbReference>
<dbReference type="AlphaFoldDB" id="A0A498I4M6"/>
<evidence type="ECO:0000256" key="5">
    <source>
        <dbReference type="ARBA" id="ARBA00023136"/>
    </source>
</evidence>
<evidence type="ECO:0000256" key="4">
    <source>
        <dbReference type="ARBA" id="ARBA00022989"/>
    </source>
</evidence>
<dbReference type="InterPro" id="IPR036259">
    <property type="entry name" value="MFS_trans_sf"/>
</dbReference>
<keyword evidence="7" id="KW-0732">Signal</keyword>
<sequence>MSGFWLVPQLTLTGLAEAFTSVGQVEFYYKQFPENMRSIGGSIYFCGLAGSSYLSSALIVIVHRTTERAETGNWLPEDLNKGKLDHYYYLIAALGAIMCAKWYKYKGDGDNNALPVEVVQKSHEHEI</sequence>
<dbReference type="Proteomes" id="UP000290289">
    <property type="component" value="Chromosome 14"/>
</dbReference>
<protein>
    <submittedName>
        <fullName evidence="8">Uncharacterized protein</fullName>
    </submittedName>
</protein>
<dbReference type="InterPro" id="IPR000109">
    <property type="entry name" value="POT_fam"/>
</dbReference>
<feature type="signal peptide" evidence="7">
    <location>
        <begin position="1"/>
        <end position="18"/>
    </location>
</feature>
<name>A0A498I4M6_MALDO</name>
<dbReference type="Gene3D" id="1.20.1250.20">
    <property type="entry name" value="MFS general substrate transporter like domains"/>
    <property type="match status" value="1"/>
</dbReference>
<dbReference type="PANTHER" id="PTHR11654">
    <property type="entry name" value="OLIGOPEPTIDE TRANSPORTER-RELATED"/>
    <property type="match status" value="1"/>
</dbReference>
<feature type="chain" id="PRO_5019821477" evidence="7">
    <location>
        <begin position="19"/>
        <end position="127"/>
    </location>
</feature>
<dbReference type="GO" id="GO:0022857">
    <property type="term" value="F:transmembrane transporter activity"/>
    <property type="evidence" value="ECO:0007669"/>
    <property type="project" value="InterPro"/>
</dbReference>
<comment type="caution">
    <text evidence="8">The sequence shown here is derived from an EMBL/GenBank/DDBJ whole genome shotgun (WGS) entry which is preliminary data.</text>
</comment>
<evidence type="ECO:0000256" key="6">
    <source>
        <dbReference type="SAM" id="Phobius"/>
    </source>
</evidence>
<evidence type="ECO:0000256" key="1">
    <source>
        <dbReference type="ARBA" id="ARBA00004141"/>
    </source>
</evidence>
<comment type="subcellular location">
    <subcellularLocation>
        <location evidence="1">Membrane</location>
        <topology evidence="1">Multi-pass membrane protein</topology>
    </subcellularLocation>
</comment>
<evidence type="ECO:0000256" key="7">
    <source>
        <dbReference type="SAM" id="SignalP"/>
    </source>
</evidence>
<dbReference type="Pfam" id="PF00854">
    <property type="entry name" value="PTR2"/>
    <property type="match status" value="1"/>
</dbReference>